<keyword evidence="3" id="KW-1185">Reference proteome</keyword>
<sequence length="156" mass="17428">MEFRQAKPEDVASLNTLYQEGSLYLKAHGIDQWQPPLTPQVDEHDTLHMIVLVEGTAILAAAMLSDYDADYERYDFWQGNADYMAVHKVVADSKGKGYGKKLLEHILDMAKAQQKSVRIDTHSDNVTMRGLLGAIGFKTRGPIELEGIGPRIALEK</sequence>
<dbReference type="Proteomes" id="UP001210339">
    <property type="component" value="Chromosome"/>
</dbReference>
<dbReference type="RefSeq" id="WP_271190822.1">
    <property type="nucleotide sequence ID" value="NZ_CP115667.1"/>
</dbReference>
<reference evidence="2 3" key="1">
    <citation type="submission" date="2023-01" db="EMBL/GenBank/DDBJ databases">
        <authorList>
            <person name="Lee S.H."/>
            <person name="Jung H.S."/>
            <person name="Yun J.U."/>
        </authorList>
    </citation>
    <scope>NUCLEOTIDE SEQUENCE [LARGE SCALE GENOMIC DNA]</scope>
    <source>
        <strain evidence="2 3">CBA3646</strain>
    </source>
</reference>
<organism evidence="2 3">
    <name type="scientific">Peptoniphilus equinus</name>
    <dbReference type="NCBI Taxonomy" id="3016343"/>
    <lineage>
        <taxon>Bacteria</taxon>
        <taxon>Bacillati</taxon>
        <taxon>Bacillota</taxon>
        <taxon>Tissierellia</taxon>
        <taxon>Tissierellales</taxon>
        <taxon>Peptoniphilaceae</taxon>
        <taxon>Peptoniphilus</taxon>
    </lineage>
</organism>
<feature type="domain" description="N-acetyltransferase" evidence="1">
    <location>
        <begin position="1"/>
        <end position="156"/>
    </location>
</feature>
<gene>
    <name evidence="2" type="ORF">O6R05_04575</name>
</gene>
<dbReference type="CDD" id="cd04301">
    <property type="entry name" value="NAT_SF"/>
    <property type="match status" value="1"/>
</dbReference>
<dbReference type="Gene3D" id="3.40.630.30">
    <property type="match status" value="1"/>
</dbReference>
<evidence type="ECO:0000259" key="1">
    <source>
        <dbReference type="PROSITE" id="PS51186"/>
    </source>
</evidence>
<dbReference type="Pfam" id="PF00583">
    <property type="entry name" value="Acetyltransf_1"/>
    <property type="match status" value="1"/>
</dbReference>
<protein>
    <submittedName>
        <fullName evidence="2">GNAT family N-acetyltransferase</fullName>
    </submittedName>
</protein>
<dbReference type="PROSITE" id="PS51186">
    <property type="entry name" value="GNAT"/>
    <property type="match status" value="1"/>
</dbReference>
<dbReference type="SUPFAM" id="SSF55729">
    <property type="entry name" value="Acyl-CoA N-acyltransferases (Nat)"/>
    <property type="match status" value="1"/>
</dbReference>
<dbReference type="InterPro" id="IPR016181">
    <property type="entry name" value="Acyl_CoA_acyltransferase"/>
</dbReference>
<evidence type="ECO:0000313" key="3">
    <source>
        <dbReference type="Proteomes" id="UP001210339"/>
    </source>
</evidence>
<proteinExistence type="predicted"/>
<dbReference type="EMBL" id="CP115667">
    <property type="protein sequence ID" value="WBW49290.1"/>
    <property type="molecule type" value="Genomic_DNA"/>
</dbReference>
<dbReference type="InterPro" id="IPR000182">
    <property type="entry name" value="GNAT_dom"/>
</dbReference>
<evidence type="ECO:0000313" key="2">
    <source>
        <dbReference type="EMBL" id="WBW49290.1"/>
    </source>
</evidence>
<accession>A0ABY7QSL5</accession>
<name>A0ABY7QSL5_9FIRM</name>